<dbReference type="Proteomes" id="UP001174934">
    <property type="component" value="Unassembled WGS sequence"/>
</dbReference>
<sequence length="322" mass="35491">MALTIAVYTRKLFHKVCRRFSSPTLTTPPSEYVEYEQIIDEYYAAAQSNSPSLNNSPSSIYPSVFNSDDETEYDGSEDSYDSITALLEDYHHFSSQLPSGAHFKKVARSLAIPTSKAQQATITFQSAHADPVRQPLRAKQYLYYHTKDQLGYRHLSDKLRKAASQTTPLTGSDNDQDWECCDCAMANSKYEFLCSRCQAHTKKVCCSKVSAWDADICVQDGGVVAVEPGMKGATQQPEAVFMGALAPRLLAASCQWQGGNVVRLAIVEPCTVLCKGVAVCWDAASLNTIPWEPGDQPARDSPFETSLTSKSQNPEEKGERGE</sequence>
<keyword evidence="1" id="KW-0479">Metal-binding</keyword>
<feature type="compositionally biased region" description="Polar residues" evidence="4">
    <location>
        <begin position="303"/>
        <end position="312"/>
    </location>
</feature>
<keyword evidence="7" id="KW-1185">Reference proteome</keyword>
<dbReference type="EMBL" id="JAULSR010000002">
    <property type="protein sequence ID" value="KAK0628236.1"/>
    <property type="molecule type" value="Genomic_DNA"/>
</dbReference>
<evidence type="ECO:0000259" key="5">
    <source>
        <dbReference type="PROSITE" id="PS01358"/>
    </source>
</evidence>
<feature type="compositionally biased region" description="Basic and acidic residues" evidence="4">
    <location>
        <begin position="313"/>
        <end position="322"/>
    </location>
</feature>
<organism evidence="6 7">
    <name type="scientific">Bombardia bombarda</name>
    <dbReference type="NCBI Taxonomy" id="252184"/>
    <lineage>
        <taxon>Eukaryota</taxon>
        <taxon>Fungi</taxon>
        <taxon>Dikarya</taxon>
        <taxon>Ascomycota</taxon>
        <taxon>Pezizomycotina</taxon>
        <taxon>Sordariomycetes</taxon>
        <taxon>Sordariomycetidae</taxon>
        <taxon>Sordariales</taxon>
        <taxon>Lasiosphaeriaceae</taxon>
        <taxon>Bombardia</taxon>
    </lineage>
</organism>
<evidence type="ECO:0000256" key="2">
    <source>
        <dbReference type="ARBA" id="ARBA00022771"/>
    </source>
</evidence>
<proteinExistence type="predicted"/>
<evidence type="ECO:0000256" key="1">
    <source>
        <dbReference type="ARBA" id="ARBA00022723"/>
    </source>
</evidence>
<keyword evidence="2" id="KW-0863">Zinc-finger</keyword>
<evidence type="ECO:0000256" key="4">
    <source>
        <dbReference type="SAM" id="MobiDB-lite"/>
    </source>
</evidence>
<dbReference type="AlphaFoldDB" id="A0AA40C7C2"/>
<reference evidence="6" key="1">
    <citation type="submission" date="2023-06" db="EMBL/GenBank/DDBJ databases">
        <title>Genome-scale phylogeny and comparative genomics of the fungal order Sordariales.</title>
        <authorList>
            <consortium name="Lawrence Berkeley National Laboratory"/>
            <person name="Hensen N."/>
            <person name="Bonometti L."/>
            <person name="Westerberg I."/>
            <person name="Brannstrom I.O."/>
            <person name="Guillou S."/>
            <person name="Cros-Aarteil S."/>
            <person name="Calhoun S."/>
            <person name="Haridas S."/>
            <person name="Kuo A."/>
            <person name="Mondo S."/>
            <person name="Pangilinan J."/>
            <person name="Riley R."/>
            <person name="LaButti K."/>
            <person name="Andreopoulos B."/>
            <person name="Lipzen A."/>
            <person name="Chen C."/>
            <person name="Yanf M."/>
            <person name="Daum C."/>
            <person name="Ng V."/>
            <person name="Clum A."/>
            <person name="Steindorff A."/>
            <person name="Ohm R."/>
            <person name="Martin F."/>
            <person name="Silar P."/>
            <person name="Natvig D."/>
            <person name="Lalanne C."/>
            <person name="Gautier V."/>
            <person name="Ament-velasquez S.L."/>
            <person name="Kruys A."/>
            <person name="Hutchinson M.I."/>
            <person name="Powell A.J."/>
            <person name="Barry K."/>
            <person name="Miller A.N."/>
            <person name="Grigoriev I.V."/>
            <person name="Debuchy R."/>
            <person name="Gladieux P."/>
            <person name="Thoren M.H."/>
            <person name="Johannesson H."/>
        </authorList>
    </citation>
    <scope>NUCLEOTIDE SEQUENCE</scope>
    <source>
        <strain evidence="6">SMH3391-2</strain>
    </source>
</reference>
<feature type="region of interest" description="Disordered" evidence="4">
    <location>
        <begin position="291"/>
        <end position="322"/>
    </location>
</feature>
<name>A0AA40C7C2_9PEZI</name>
<dbReference type="PROSITE" id="PS01358">
    <property type="entry name" value="ZF_RANBP2_1"/>
    <property type="match status" value="1"/>
</dbReference>
<accession>A0AA40C7C2</accession>
<dbReference type="GO" id="GO:0008270">
    <property type="term" value="F:zinc ion binding"/>
    <property type="evidence" value="ECO:0007669"/>
    <property type="project" value="UniProtKB-KW"/>
</dbReference>
<keyword evidence="3" id="KW-0862">Zinc</keyword>
<protein>
    <recommendedName>
        <fullName evidence="5">RanBP2-type domain-containing protein</fullName>
    </recommendedName>
</protein>
<evidence type="ECO:0000313" key="7">
    <source>
        <dbReference type="Proteomes" id="UP001174934"/>
    </source>
</evidence>
<dbReference type="InterPro" id="IPR001876">
    <property type="entry name" value="Znf_RanBP2"/>
</dbReference>
<feature type="domain" description="RanBP2-type" evidence="5">
    <location>
        <begin position="178"/>
        <end position="197"/>
    </location>
</feature>
<evidence type="ECO:0000256" key="3">
    <source>
        <dbReference type="ARBA" id="ARBA00022833"/>
    </source>
</evidence>
<comment type="caution">
    <text evidence="6">The sequence shown here is derived from an EMBL/GenBank/DDBJ whole genome shotgun (WGS) entry which is preliminary data.</text>
</comment>
<gene>
    <name evidence="6" type="ORF">B0T17DRAFT_504934</name>
</gene>
<evidence type="ECO:0000313" key="6">
    <source>
        <dbReference type="EMBL" id="KAK0628236.1"/>
    </source>
</evidence>